<protein>
    <submittedName>
        <fullName evidence="7">Uncharacterized protein LOC132712462</fullName>
    </submittedName>
</protein>
<evidence type="ECO:0000313" key="6">
    <source>
        <dbReference type="Proteomes" id="UP001652622"/>
    </source>
</evidence>
<dbReference type="InterPro" id="IPR050831">
    <property type="entry name" value="CEA_cell_adhesion"/>
</dbReference>
<keyword evidence="6" id="KW-1185">Reference proteome</keyword>
<evidence type="ECO:0000256" key="1">
    <source>
        <dbReference type="ARBA" id="ARBA00022729"/>
    </source>
</evidence>
<dbReference type="PANTHER" id="PTHR44427">
    <property type="entry name" value="CARCINOEMBRYONIC ANTIGEN-RELATED CELL ADHESION MOLECULE 19"/>
    <property type="match status" value="1"/>
</dbReference>
<evidence type="ECO:0000256" key="2">
    <source>
        <dbReference type="ARBA" id="ARBA00023180"/>
    </source>
</evidence>
<feature type="region of interest" description="Disordered" evidence="4">
    <location>
        <begin position="191"/>
        <end position="211"/>
    </location>
</feature>
<dbReference type="RefSeq" id="XP_060550011.1">
    <property type="nucleotide sequence ID" value="XM_060694028.1"/>
</dbReference>
<feature type="signal peptide" evidence="5">
    <location>
        <begin position="1"/>
        <end position="36"/>
    </location>
</feature>
<proteinExistence type="predicted"/>
<dbReference type="PANTHER" id="PTHR44427:SF1">
    <property type="entry name" value="CARCINOEMBRYONIC ANTIGEN-RELATED CELL ADHESION MOLECULE 1"/>
    <property type="match status" value="1"/>
</dbReference>
<dbReference type="SUPFAM" id="SSF48726">
    <property type="entry name" value="Immunoglobulin"/>
    <property type="match status" value="1"/>
</dbReference>
<evidence type="ECO:0000256" key="5">
    <source>
        <dbReference type="SAM" id="SignalP"/>
    </source>
</evidence>
<dbReference type="InterPro" id="IPR036179">
    <property type="entry name" value="Ig-like_dom_sf"/>
</dbReference>
<sequence>MQFEHQETHSDLLDLFMKRASMFSCILSCLLQLVSAQENLTVVSVPENPIEGQSILLHAKNIRQGFVRCEWTQPSGENIVLVSDAKFTPADASKVVVLHQNCSLTIKNLRSTDRGRYTVKVTLPPAKQQEPTGPEIYIGSIFLTFCDEKQIRIRVEPPNPLVGQNVKMTPGGMPAKNDLCFWKQKTKSGVQKEIHDSGEEPPNKEQNQQQKIKQYGCSLHLNQLTEADSGNYSIYVEVSSDQNSGREGKGTREQIMCYRSQTQLIVTRSGSASLKYSAGIMAGALLGSLTWASSLSLLPLLFGVLSPFSPEC</sequence>
<dbReference type="Proteomes" id="UP001652622">
    <property type="component" value="Unplaced"/>
</dbReference>
<keyword evidence="2" id="KW-0325">Glycoprotein</keyword>
<accession>A0ABM3ZNR8</accession>
<evidence type="ECO:0000256" key="3">
    <source>
        <dbReference type="ARBA" id="ARBA00023319"/>
    </source>
</evidence>
<dbReference type="Gene3D" id="2.60.40.10">
    <property type="entry name" value="Immunoglobulins"/>
    <property type="match status" value="2"/>
</dbReference>
<dbReference type="GeneID" id="132712462"/>
<evidence type="ECO:0000256" key="4">
    <source>
        <dbReference type="SAM" id="MobiDB-lite"/>
    </source>
</evidence>
<reference evidence="7" key="1">
    <citation type="submission" date="2025-08" db="UniProtKB">
        <authorList>
            <consortium name="RefSeq"/>
        </authorList>
    </citation>
    <scope>IDENTIFICATION</scope>
    <source>
        <tissue evidence="7">Blood</tissue>
    </source>
</reference>
<evidence type="ECO:0000313" key="7">
    <source>
        <dbReference type="RefSeq" id="XP_060550011.1"/>
    </source>
</evidence>
<gene>
    <name evidence="7" type="primary">LOC132712462</name>
</gene>
<dbReference type="InterPro" id="IPR013783">
    <property type="entry name" value="Ig-like_fold"/>
</dbReference>
<feature type="chain" id="PRO_5045625461" evidence="5">
    <location>
        <begin position="37"/>
        <end position="312"/>
    </location>
</feature>
<keyword evidence="1 5" id="KW-0732">Signal</keyword>
<name>A0ABM3ZNR8_PANGU</name>
<keyword evidence="3" id="KW-0393">Immunoglobulin domain</keyword>
<organism evidence="6 7">
    <name type="scientific">Pantherophis guttatus</name>
    <name type="common">Corn snake</name>
    <name type="synonym">Elaphe guttata</name>
    <dbReference type="NCBI Taxonomy" id="94885"/>
    <lineage>
        <taxon>Eukaryota</taxon>
        <taxon>Metazoa</taxon>
        <taxon>Chordata</taxon>
        <taxon>Craniata</taxon>
        <taxon>Vertebrata</taxon>
        <taxon>Euteleostomi</taxon>
        <taxon>Lepidosauria</taxon>
        <taxon>Squamata</taxon>
        <taxon>Bifurcata</taxon>
        <taxon>Unidentata</taxon>
        <taxon>Episquamata</taxon>
        <taxon>Toxicofera</taxon>
        <taxon>Serpentes</taxon>
        <taxon>Colubroidea</taxon>
        <taxon>Colubridae</taxon>
        <taxon>Colubrinae</taxon>
        <taxon>Pantherophis</taxon>
    </lineage>
</organism>
<feature type="compositionally biased region" description="Basic and acidic residues" evidence="4">
    <location>
        <begin position="191"/>
        <end position="203"/>
    </location>
</feature>